<feature type="transmembrane region" description="Helical" evidence="6">
    <location>
        <begin position="179"/>
        <end position="203"/>
    </location>
</feature>
<evidence type="ECO:0000256" key="6">
    <source>
        <dbReference type="SAM" id="Phobius"/>
    </source>
</evidence>
<feature type="transmembrane region" description="Helical" evidence="6">
    <location>
        <begin position="283"/>
        <end position="302"/>
    </location>
</feature>
<comment type="caution">
    <text evidence="8">The sequence shown here is derived from an EMBL/GenBank/DDBJ whole genome shotgun (WGS) entry which is preliminary data.</text>
</comment>
<dbReference type="AlphaFoldDB" id="A0A4Q1BM81"/>
<proteinExistence type="predicted"/>
<feature type="transmembrane region" description="Helical" evidence="6">
    <location>
        <begin position="483"/>
        <end position="502"/>
    </location>
</feature>
<dbReference type="Gene3D" id="1.20.1250.20">
    <property type="entry name" value="MFS general substrate transporter like domains"/>
    <property type="match status" value="1"/>
</dbReference>
<protein>
    <submittedName>
        <fullName evidence="8">Major facilitator superfamily transporter</fullName>
    </submittedName>
</protein>
<dbReference type="PROSITE" id="PS50850">
    <property type="entry name" value="MFS"/>
    <property type="match status" value="1"/>
</dbReference>
<dbReference type="OrthoDB" id="10021397at2759"/>
<evidence type="ECO:0000313" key="8">
    <source>
        <dbReference type="EMBL" id="RXK38924.1"/>
    </source>
</evidence>
<gene>
    <name evidence="8" type="ORF">M231_03769</name>
</gene>
<dbReference type="STRING" id="5217.A0A4Q1BM81"/>
<feature type="transmembrane region" description="Helical" evidence="6">
    <location>
        <begin position="393"/>
        <end position="410"/>
    </location>
</feature>
<dbReference type="InterPro" id="IPR011701">
    <property type="entry name" value="MFS"/>
</dbReference>
<dbReference type="InterPro" id="IPR020846">
    <property type="entry name" value="MFS_dom"/>
</dbReference>
<feature type="transmembrane region" description="Helical" evidence="6">
    <location>
        <begin position="153"/>
        <end position="173"/>
    </location>
</feature>
<evidence type="ECO:0000313" key="9">
    <source>
        <dbReference type="Proteomes" id="UP000289152"/>
    </source>
</evidence>
<feature type="compositionally biased region" description="Polar residues" evidence="5">
    <location>
        <begin position="26"/>
        <end position="51"/>
    </location>
</feature>
<dbReference type="CDD" id="cd17502">
    <property type="entry name" value="MFS_Azr1_MDR_like"/>
    <property type="match status" value="1"/>
</dbReference>
<name>A0A4Q1BM81_TREME</name>
<evidence type="ECO:0000256" key="5">
    <source>
        <dbReference type="SAM" id="MobiDB-lite"/>
    </source>
</evidence>
<dbReference type="VEuPathDB" id="FungiDB:TREMEDRAFT_38481"/>
<dbReference type="Proteomes" id="UP000289152">
    <property type="component" value="Unassembled WGS sequence"/>
</dbReference>
<feature type="transmembrane region" description="Helical" evidence="6">
    <location>
        <begin position="123"/>
        <end position="146"/>
    </location>
</feature>
<keyword evidence="3 6" id="KW-1133">Transmembrane helix</keyword>
<feature type="transmembrane region" description="Helical" evidence="6">
    <location>
        <begin position="314"/>
        <end position="333"/>
    </location>
</feature>
<dbReference type="InterPro" id="IPR036259">
    <property type="entry name" value="MFS_trans_sf"/>
</dbReference>
<feature type="transmembrane region" description="Helical" evidence="6">
    <location>
        <begin position="86"/>
        <end position="111"/>
    </location>
</feature>
<keyword evidence="2 6" id="KW-0812">Transmembrane</keyword>
<keyword evidence="4 6" id="KW-0472">Membrane</keyword>
<evidence type="ECO:0000256" key="1">
    <source>
        <dbReference type="ARBA" id="ARBA00004141"/>
    </source>
</evidence>
<dbReference type="PANTHER" id="PTHR23501:SF198">
    <property type="entry name" value="AZOLE RESISTANCE PROTEIN 1-RELATED"/>
    <property type="match status" value="1"/>
</dbReference>
<dbReference type="GO" id="GO:0005886">
    <property type="term" value="C:plasma membrane"/>
    <property type="evidence" value="ECO:0007669"/>
    <property type="project" value="TreeGrafter"/>
</dbReference>
<dbReference type="InParanoid" id="A0A4Q1BM81"/>
<feature type="transmembrane region" description="Helical" evidence="6">
    <location>
        <begin position="448"/>
        <end position="471"/>
    </location>
</feature>
<feature type="transmembrane region" description="Helical" evidence="6">
    <location>
        <begin position="545"/>
        <end position="573"/>
    </location>
</feature>
<evidence type="ECO:0000256" key="4">
    <source>
        <dbReference type="ARBA" id="ARBA00023136"/>
    </source>
</evidence>
<comment type="subcellular location">
    <subcellularLocation>
        <location evidence="1">Membrane</location>
        <topology evidence="1">Multi-pass membrane protein</topology>
    </subcellularLocation>
</comment>
<dbReference type="SUPFAM" id="SSF103473">
    <property type="entry name" value="MFS general substrate transporter"/>
    <property type="match status" value="2"/>
</dbReference>
<accession>A0A4Q1BM81</accession>
<evidence type="ECO:0000256" key="3">
    <source>
        <dbReference type="ARBA" id="ARBA00022989"/>
    </source>
</evidence>
<dbReference type="EMBL" id="SDIL01000039">
    <property type="protein sequence ID" value="RXK38924.1"/>
    <property type="molecule type" value="Genomic_DNA"/>
</dbReference>
<keyword evidence="9" id="KW-1185">Reference proteome</keyword>
<evidence type="ECO:0000259" key="7">
    <source>
        <dbReference type="PROSITE" id="PS50850"/>
    </source>
</evidence>
<reference evidence="8 9" key="1">
    <citation type="submission" date="2016-06" db="EMBL/GenBank/DDBJ databases">
        <title>Evolution of pathogenesis and genome organization in the Tremellales.</title>
        <authorList>
            <person name="Cuomo C."/>
            <person name="Litvintseva A."/>
            <person name="Heitman J."/>
            <person name="Chen Y."/>
            <person name="Sun S."/>
            <person name="Springer D."/>
            <person name="Dromer F."/>
            <person name="Young S."/>
            <person name="Zeng Q."/>
            <person name="Chapman S."/>
            <person name="Gujja S."/>
            <person name="Saif S."/>
            <person name="Birren B."/>
        </authorList>
    </citation>
    <scope>NUCLEOTIDE SEQUENCE [LARGE SCALE GENOMIC DNA]</scope>
    <source>
        <strain evidence="8 9">ATCC 28783</strain>
    </source>
</reference>
<sequence>MDTSVPTFVVPDEPQDHPHPHHHLQSDTSTLAKTPSRQSAKSHAASTLTVQDQEKEGTLGGELEKGKDEGGEEEVEDTGLLTGARLYLVFLSMMLTIFMFALDQSIVSTAIPVIVSDFNAFDQVAWIVTGYFLTQCGLILLVGQLLTALKAKWMLLGAIFFFELGSLICAVAHSMNILIFGRAIQGIGSSGIFVSCLAVIATITRVDQRAAFMSAFGIVFVISSVVGPLLGGVFTQRVTWRWCFWINLPVGGIAAAAVLFLLPARPPEKREGFTPGWRGLKQMDYIGTALIFVLVTCLLLALQWGGNEYAWSSWRIILLFTLGAALVPIFAAWEWYRDNLALLPRIFLRNRTEVAAAIAMFFYSMVMLGGVYQLPLYYQAGRGHTPEKSGIDIIPFMIMVCVGIFVAGGVTTKTGRYWYFLAIAPPIAAVGFGLLYTIKPDTSNAKIIGYQILSGFPIGLGFQMPIIAVQAEWSKTPNLIPQATGVLSFFQLTGSALGIGIVNTVQSVYLNKELRLLAPDAPFEVVRQSVSAISTLSPEMQIPVIAAYIIAITKSLIPLIVACGLALASGVFIRNHNMLLMGGSGHAAAL</sequence>
<feature type="region of interest" description="Disordered" evidence="5">
    <location>
        <begin position="1"/>
        <end position="76"/>
    </location>
</feature>
<feature type="transmembrane region" description="Helical" evidence="6">
    <location>
        <begin position="354"/>
        <end position="373"/>
    </location>
</feature>
<feature type="transmembrane region" description="Helical" evidence="6">
    <location>
        <begin position="210"/>
        <end position="230"/>
    </location>
</feature>
<feature type="domain" description="Major facilitator superfamily (MFS) profile" evidence="7">
    <location>
        <begin position="89"/>
        <end position="555"/>
    </location>
</feature>
<dbReference type="Pfam" id="PF07690">
    <property type="entry name" value="MFS_1"/>
    <property type="match status" value="1"/>
</dbReference>
<dbReference type="Gene3D" id="1.20.1720.10">
    <property type="entry name" value="Multidrug resistance protein D"/>
    <property type="match status" value="1"/>
</dbReference>
<dbReference type="PANTHER" id="PTHR23501">
    <property type="entry name" value="MAJOR FACILITATOR SUPERFAMILY"/>
    <property type="match status" value="1"/>
</dbReference>
<organism evidence="8 9">
    <name type="scientific">Tremella mesenterica</name>
    <name type="common">Jelly fungus</name>
    <dbReference type="NCBI Taxonomy" id="5217"/>
    <lineage>
        <taxon>Eukaryota</taxon>
        <taxon>Fungi</taxon>
        <taxon>Dikarya</taxon>
        <taxon>Basidiomycota</taxon>
        <taxon>Agaricomycotina</taxon>
        <taxon>Tremellomycetes</taxon>
        <taxon>Tremellales</taxon>
        <taxon>Tremellaceae</taxon>
        <taxon>Tremella</taxon>
    </lineage>
</organism>
<feature type="compositionally biased region" description="Basic and acidic residues" evidence="5">
    <location>
        <begin position="52"/>
        <end position="69"/>
    </location>
</feature>
<feature type="transmembrane region" description="Helical" evidence="6">
    <location>
        <begin position="242"/>
        <end position="262"/>
    </location>
</feature>
<dbReference type="GO" id="GO:0022857">
    <property type="term" value="F:transmembrane transporter activity"/>
    <property type="evidence" value="ECO:0007669"/>
    <property type="project" value="InterPro"/>
</dbReference>
<evidence type="ECO:0000256" key="2">
    <source>
        <dbReference type="ARBA" id="ARBA00022692"/>
    </source>
</evidence>
<feature type="transmembrane region" description="Helical" evidence="6">
    <location>
        <begin position="417"/>
        <end position="436"/>
    </location>
</feature>